<evidence type="ECO:0000256" key="8">
    <source>
        <dbReference type="NCBIfam" id="TIGR02869"/>
    </source>
</evidence>
<evidence type="ECO:0000256" key="1">
    <source>
        <dbReference type="ARBA" id="ARBA00007010"/>
    </source>
</evidence>
<feature type="domain" description="Cell wall hydrolase SleB" evidence="10">
    <location>
        <begin position="138"/>
        <end position="236"/>
    </location>
</feature>
<accession>A0A1I5VY97</accession>
<dbReference type="GO" id="GO:0030435">
    <property type="term" value="P:sporulation resulting in formation of a cellular spore"/>
    <property type="evidence" value="ECO:0007669"/>
    <property type="project" value="UniProtKB-KW"/>
</dbReference>
<gene>
    <name evidence="11" type="ORF">SAMN05444406_11326</name>
</gene>
<keyword evidence="5" id="KW-0378">Hydrolase</keyword>
<evidence type="ECO:0000313" key="12">
    <source>
        <dbReference type="Proteomes" id="UP000198577"/>
    </source>
</evidence>
<evidence type="ECO:0000256" key="5">
    <source>
        <dbReference type="ARBA" id="ARBA00022801"/>
    </source>
</evidence>
<dbReference type="InterPro" id="IPR036366">
    <property type="entry name" value="PGBDSf"/>
</dbReference>
<reference evidence="11 12" key="1">
    <citation type="submission" date="2016-10" db="EMBL/GenBank/DDBJ databases">
        <authorList>
            <person name="de Groot N.N."/>
        </authorList>
    </citation>
    <scope>NUCLEOTIDE SEQUENCE [LARGE SCALE GENOMIC DNA]</scope>
    <source>
        <strain evidence="11 12">DSM 20678</strain>
    </source>
</reference>
<dbReference type="AlphaFoldDB" id="A0A1I5VY97"/>
<dbReference type="InterPro" id="IPR042047">
    <property type="entry name" value="SleB_dom1"/>
</dbReference>
<evidence type="ECO:0000256" key="2">
    <source>
        <dbReference type="ARBA" id="ARBA00018364"/>
    </source>
</evidence>
<dbReference type="NCBIfam" id="TIGR02869">
    <property type="entry name" value="spore_SleB"/>
    <property type="match status" value="1"/>
</dbReference>
<keyword evidence="3" id="KW-0309">Germination</keyword>
<sequence>MSRKKRLSVIAVLLTLFICGAMLIDHWKGQDAAVETILYWGSTGSKVMEVQRKLKQWGYYDGPIDGVYGPETFEAVKLFQRKNGLKVDGVVGPQTAAALGITLTGTATTSYQASRAGGTHSSGDLYLLARLVHAEARGEPYIGKVAVAAVVLNRVKHPSFPNTIAGVIYQPGAFTAVADGQINLAPDEESLRAARDALNGWDPTYGALYYYNPAKATSGWIWSRPVHIVIGNHRFAK</sequence>
<organism evidence="11 12">
    <name type="scientific">Caldicoprobacter faecalis</name>
    <dbReference type="NCBI Taxonomy" id="937334"/>
    <lineage>
        <taxon>Bacteria</taxon>
        <taxon>Bacillati</taxon>
        <taxon>Bacillota</taxon>
        <taxon>Clostridia</taxon>
        <taxon>Caldicoprobacterales</taxon>
        <taxon>Caldicoprobacteraceae</taxon>
        <taxon>Caldicoprobacter</taxon>
    </lineage>
</organism>
<protein>
    <recommendedName>
        <fullName evidence="2 8">Spore cortex-lytic enzyme</fullName>
    </recommendedName>
</protein>
<dbReference type="Gene3D" id="1.10.101.10">
    <property type="entry name" value="PGBD-like superfamily/PGBD"/>
    <property type="match status" value="1"/>
</dbReference>
<dbReference type="Pfam" id="PF01471">
    <property type="entry name" value="PG_binding_1"/>
    <property type="match status" value="1"/>
</dbReference>
<dbReference type="SUPFAM" id="SSF47090">
    <property type="entry name" value="PGBD-like"/>
    <property type="match status" value="1"/>
</dbReference>
<dbReference type="InterPro" id="IPR002477">
    <property type="entry name" value="Peptidoglycan-bd-like"/>
</dbReference>
<keyword evidence="6" id="KW-0749">Sporulation</keyword>
<evidence type="ECO:0000256" key="6">
    <source>
        <dbReference type="ARBA" id="ARBA00022969"/>
    </source>
</evidence>
<dbReference type="InterPro" id="IPR014224">
    <property type="entry name" value="Spore_cortex_SleB"/>
</dbReference>
<keyword evidence="12" id="KW-1185">Reference proteome</keyword>
<evidence type="ECO:0000256" key="7">
    <source>
        <dbReference type="ARBA" id="ARBA00023316"/>
    </source>
</evidence>
<dbReference type="Gene3D" id="1.10.10.2520">
    <property type="entry name" value="Cell wall hydrolase SleB, domain 1"/>
    <property type="match status" value="1"/>
</dbReference>
<dbReference type="Proteomes" id="UP000198577">
    <property type="component" value="Unassembled WGS sequence"/>
</dbReference>
<evidence type="ECO:0000259" key="9">
    <source>
        <dbReference type="Pfam" id="PF01471"/>
    </source>
</evidence>
<dbReference type="EMBL" id="FOXR01000013">
    <property type="protein sequence ID" value="SFQ12449.1"/>
    <property type="molecule type" value="Genomic_DNA"/>
</dbReference>
<proteinExistence type="inferred from homology"/>
<dbReference type="GO" id="GO:0071555">
    <property type="term" value="P:cell wall organization"/>
    <property type="evidence" value="ECO:0007669"/>
    <property type="project" value="UniProtKB-KW"/>
</dbReference>
<dbReference type="Gene3D" id="6.20.240.60">
    <property type="match status" value="1"/>
</dbReference>
<evidence type="ECO:0000313" key="11">
    <source>
        <dbReference type="EMBL" id="SFQ12449.1"/>
    </source>
</evidence>
<evidence type="ECO:0000259" key="10">
    <source>
        <dbReference type="Pfam" id="PF07486"/>
    </source>
</evidence>
<dbReference type="GO" id="GO:0016787">
    <property type="term" value="F:hydrolase activity"/>
    <property type="evidence" value="ECO:0007669"/>
    <property type="project" value="UniProtKB-KW"/>
</dbReference>
<name>A0A1I5VY97_9FIRM</name>
<evidence type="ECO:0000256" key="4">
    <source>
        <dbReference type="ARBA" id="ARBA00022729"/>
    </source>
</evidence>
<evidence type="ECO:0000256" key="3">
    <source>
        <dbReference type="ARBA" id="ARBA00022544"/>
    </source>
</evidence>
<dbReference type="InterPro" id="IPR036365">
    <property type="entry name" value="PGBD-like_sf"/>
</dbReference>
<dbReference type="GO" id="GO:0009847">
    <property type="term" value="P:spore germination"/>
    <property type="evidence" value="ECO:0007669"/>
    <property type="project" value="UniProtKB-UniRule"/>
</dbReference>
<dbReference type="Pfam" id="PF07486">
    <property type="entry name" value="Hydrolase_2"/>
    <property type="match status" value="1"/>
</dbReference>
<keyword evidence="7" id="KW-0961">Cell wall biogenesis/degradation</keyword>
<keyword evidence="4" id="KW-0732">Signal</keyword>
<dbReference type="InterPro" id="IPR011105">
    <property type="entry name" value="Cell_wall_hydrolase_SleB"/>
</dbReference>
<feature type="domain" description="Peptidoglycan binding-like" evidence="9">
    <location>
        <begin position="43"/>
        <end position="99"/>
    </location>
</feature>
<dbReference type="OrthoDB" id="9785345at2"/>
<dbReference type="STRING" id="937334.SAMN05444406_11326"/>
<comment type="similarity">
    <text evidence="1">Belongs to the SleB family.</text>
</comment>